<comment type="caution">
    <text evidence="2">The sequence shown here is derived from an EMBL/GenBank/DDBJ whole genome shotgun (WGS) entry which is preliminary data.</text>
</comment>
<dbReference type="InterPro" id="IPR000811">
    <property type="entry name" value="Glyco_trans_35"/>
</dbReference>
<protein>
    <submittedName>
        <fullName evidence="2">Uncharacterized protein</fullName>
    </submittedName>
</protein>
<gene>
    <name evidence="2" type="ORF">GCM10025876_17780</name>
</gene>
<evidence type="ECO:0000313" key="2">
    <source>
        <dbReference type="EMBL" id="GMA35574.1"/>
    </source>
</evidence>
<dbReference type="Proteomes" id="UP001157125">
    <property type="component" value="Unassembled WGS sequence"/>
</dbReference>
<comment type="similarity">
    <text evidence="1">Belongs to the glycogen phosphorylase family.</text>
</comment>
<accession>A0ABQ6ICP6</accession>
<dbReference type="EMBL" id="BSUN01000001">
    <property type="protein sequence ID" value="GMA35574.1"/>
    <property type="molecule type" value="Genomic_DNA"/>
</dbReference>
<proteinExistence type="inferred from homology"/>
<sequence>MALADFRSYVDAQDRVEAAYRDEDAWTRSAILNVARTGFFRLGPLDAGLPGPHLGRVAPPLSVKWIHVVRFRR</sequence>
<dbReference type="SUPFAM" id="SSF53756">
    <property type="entry name" value="UDP-Glycosyltransferase/glycogen phosphorylase"/>
    <property type="match status" value="1"/>
</dbReference>
<name>A0ABQ6ICP6_9MICO</name>
<reference evidence="3" key="1">
    <citation type="journal article" date="2019" name="Int. J. Syst. Evol. Microbiol.">
        <title>The Global Catalogue of Microorganisms (GCM) 10K type strain sequencing project: providing services to taxonomists for standard genome sequencing and annotation.</title>
        <authorList>
            <consortium name="The Broad Institute Genomics Platform"/>
            <consortium name="The Broad Institute Genome Sequencing Center for Infectious Disease"/>
            <person name="Wu L."/>
            <person name="Ma J."/>
        </authorList>
    </citation>
    <scope>NUCLEOTIDE SEQUENCE [LARGE SCALE GENOMIC DNA]</scope>
    <source>
        <strain evidence="3">NBRC 112299</strain>
    </source>
</reference>
<evidence type="ECO:0000256" key="1">
    <source>
        <dbReference type="ARBA" id="ARBA00006047"/>
    </source>
</evidence>
<organism evidence="2 3">
    <name type="scientific">Demequina litorisediminis</name>
    <dbReference type="NCBI Taxonomy" id="1849022"/>
    <lineage>
        <taxon>Bacteria</taxon>
        <taxon>Bacillati</taxon>
        <taxon>Actinomycetota</taxon>
        <taxon>Actinomycetes</taxon>
        <taxon>Micrococcales</taxon>
        <taxon>Demequinaceae</taxon>
        <taxon>Demequina</taxon>
    </lineage>
</organism>
<dbReference type="Pfam" id="PF00343">
    <property type="entry name" value="Phosphorylase"/>
    <property type="match status" value="1"/>
</dbReference>
<evidence type="ECO:0000313" key="3">
    <source>
        <dbReference type="Proteomes" id="UP001157125"/>
    </source>
</evidence>
<dbReference type="Gene3D" id="3.40.50.2000">
    <property type="entry name" value="Glycogen Phosphorylase B"/>
    <property type="match status" value="1"/>
</dbReference>
<keyword evidence="3" id="KW-1185">Reference proteome</keyword>